<keyword evidence="3" id="KW-1185">Reference proteome</keyword>
<evidence type="ECO:0000259" key="1">
    <source>
        <dbReference type="Pfam" id="PF13460"/>
    </source>
</evidence>
<dbReference type="PANTHER" id="PTHR15020">
    <property type="entry name" value="FLAVIN REDUCTASE-RELATED"/>
    <property type="match status" value="1"/>
</dbReference>
<organism evidence="2 3">
    <name type="scientific">Symbiodinium natans</name>
    <dbReference type="NCBI Taxonomy" id="878477"/>
    <lineage>
        <taxon>Eukaryota</taxon>
        <taxon>Sar</taxon>
        <taxon>Alveolata</taxon>
        <taxon>Dinophyceae</taxon>
        <taxon>Suessiales</taxon>
        <taxon>Symbiodiniaceae</taxon>
        <taxon>Symbiodinium</taxon>
    </lineage>
</organism>
<dbReference type="OrthoDB" id="419598at2759"/>
<feature type="non-terminal residue" evidence="2">
    <location>
        <position position="1"/>
    </location>
</feature>
<proteinExistence type="predicted"/>
<dbReference type="Pfam" id="PF13460">
    <property type="entry name" value="NAD_binding_10"/>
    <property type="match status" value="1"/>
</dbReference>
<dbReference type="Gene3D" id="3.40.50.720">
    <property type="entry name" value="NAD(P)-binding Rossmann-like Domain"/>
    <property type="match status" value="1"/>
</dbReference>
<accession>A0A812Q153</accession>
<dbReference type="InterPro" id="IPR016040">
    <property type="entry name" value="NAD(P)-bd_dom"/>
</dbReference>
<gene>
    <name evidence="2" type="ORF">SNAT2548_LOCUS19950</name>
</gene>
<feature type="domain" description="NAD(P)-binding" evidence="1">
    <location>
        <begin position="47"/>
        <end position="204"/>
    </location>
</feature>
<evidence type="ECO:0000313" key="3">
    <source>
        <dbReference type="Proteomes" id="UP000604046"/>
    </source>
</evidence>
<sequence length="228" mass="24461">MAAMHAMRRDGVELRAVAISEDGKATGIETTDIKPISRREPLQQAMEGCDILKLNITDSSSREQLVTTFQGCDAVVACPGSRQSGIANTCAKGARQIVDAMQQANVSRLVVLSSMGIGDDYLPTNCMKCFWGCLLTCVWPSTRRDLEQMEAIVTESDLDYLLVRPMGVDPGELPRNSYKLVTGKGQGGLPITVSKDDVGLCLLEEAIAPSHSKTAVTIGRDDAAKTAV</sequence>
<protein>
    <recommendedName>
        <fullName evidence="1">NAD(P)-binding domain-containing protein</fullName>
    </recommendedName>
</protein>
<dbReference type="Proteomes" id="UP000604046">
    <property type="component" value="Unassembled WGS sequence"/>
</dbReference>
<reference evidence="2" key="1">
    <citation type="submission" date="2021-02" db="EMBL/GenBank/DDBJ databases">
        <authorList>
            <person name="Dougan E. K."/>
            <person name="Rhodes N."/>
            <person name="Thang M."/>
            <person name="Chan C."/>
        </authorList>
    </citation>
    <scope>NUCLEOTIDE SEQUENCE</scope>
</reference>
<dbReference type="PANTHER" id="PTHR15020:SF50">
    <property type="entry name" value="UPF0659 PROTEIN YMR090W"/>
    <property type="match status" value="1"/>
</dbReference>
<comment type="caution">
    <text evidence="2">The sequence shown here is derived from an EMBL/GenBank/DDBJ whole genome shotgun (WGS) entry which is preliminary data.</text>
</comment>
<dbReference type="InterPro" id="IPR036291">
    <property type="entry name" value="NAD(P)-bd_dom_sf"/>
</dbReference>
<name>A0A812Q153_9DINO</name>
<dbReference type="SUPFAM" id="SSF51735">
    <property type="entry name" value="NAD(P)-binding Rossmann-fold domains"/>
    <property type="match status" value="1"/>
</dbReference>
<dbReference type="EMBL" id="CAJNDS010002194">
    <property type="protein sequence ID" value="CAE7367100.1"/>
    <property type="molecule type" value="Genomic_DNA"/>
</dbReference>
<dbReference type="AlphaFoldDB" id="A0A812Q153"/>
<evidence type="ECO:0000313" key="2">
    <source>
        <dbReference type="EMBL" id="CAE7367100.1"/>
    </source>
</evidence>